<dbReference type="SMART" id="SM00388">
    <property type="entry name" value="HisKA"/>
    <property type="match status" value="1"/>
</dbReference>
<evidence type="ECO:0000259" key="10">
    <source>
        <dbReference type="PROSITE" id="PS50113"/>
    </source>
</evidence>
<dbReference type="CDD" id="cd00082">
    <property type="entry name" value="HisKA"/>
    <property type="match status" value="1"/>
</dbReference>
<dbReference type="GO" id="GO:0007234">
    <property type="term" value="P:osmosensory signaling via phosphorelay pathway"/>
    <property type="evidence" value="ECO:0007669"/>
    <property type="project" value="TreeGrafter"/>
</dbReference>
<evidence type="ECO:0000259" key="9">
    <source>
        <dbReference type="PROSITE" id="PS50109"/>
    </source>
</evidence>
<feature type="domain" description="Histidine kinase" evidence="9">
    <location>
        <begin position="171"/>
        <end position="384"/>
    </location>
</feature>
<keyword evidence="7" id="KW-0067">ATP-binding</keyword>
<dbReference type="InterPro" id="IPR005467">
    <property type="entry name" value="His_kinase_dom"/>
</dbReference>
<keyword evidence="3" id="KW-0597">Phosphoprotein</keyword>
<evidence type="ECO:0000256" key="6">
    <source>
        <dbReference type="ARBA" id="ARBA00022777"/>
    </source>
</evidence>
<dbReference type="Gene3D" id="3.30.565.10">
    <property type="entry name" value="Histidine kinase-like ATPase, C-terminal domain"/>
    <property type="match status" value="1"/>
</dbReference>
<evidence type="ECO:0000256" key="3">
    <source>
        <dbReference type="ARBA" id="ARBA00022553"/>
    </source>
</evidence>
<gene>
    <name evidence="11" type="primary">arcB</name>
    <name evidence="11" type="ORF">NCTC11343_03542</name>
</gene>
<organism evidence="11 12">
    <name type="scientific">Sphingobacterium multivorum</name>
    <dbReference type="NCBI Taxonomy" id="28454"/>
    <lineage>
        <taxon>Bacteria</taxon>
        <taxon>Pseudomonadati</taxon>
        <taxon>Bacteroidota</taxon>
        <taxon>Sphingobacteriia</taxon>
        <taxon>Sphingobacteriales</taxon>
        <taxon>Sphingobacteriaceae</taxon>
        <taxon>Sphingobacterium</taxon>
    </lineage>
</organism>
<dbReference type="Gene3D" id="3.30.450.20">
    <property type="entry name" value="PAS domain"/>
    <property type="match status" value="1"/>
</dbReference>
<evidence type="ECO:0000256" key="1">
    <source>
        <dbReference type="ARBA" id="ARBA00000085"/>
    </source>
</evidence>
<dbReference type="GO" id="GO:0000156">
    <property type="term" value="F:phosphorelay response regulator activity"/>
    <property type="evidence" value="ECO:0007669"/>
    <property type="project" value="TreeGrafter"/>
</dbReference>
<dbReference type="InterPro" id="IPR000700">
    <property type="entry name" value="PAS-assoc_C"/>
</dbReference>
<dbReference type="CDD" id="cd00075">
    <property type="entry name" value="HATPase"/>
    <property type="match status" value="1"/>
</dbReference>
<dbReference type="Gene3D" id="1.10.287.130">
    <property type="match status" value="1"/>
</dbReference>
<evidence type="ECO:0000256" key="5">
    <source>
        <dbReference type="ARBA" id="ARBA00022741"/>
    </source>
</evidence>
<accession>A0A2X2J4H2</accession>
<dbReference type="PROSITE" id="PS50113">
    <property type="entry name" value="PAC"/>
    <property type="match status" value="1"/>
</dbReference>
<evidence type="ECO:0000313" key="11">
    <source>
        <dbReference type="EMBL" id="SPZ88534.1"/>
    </source>
</evidence>
<proteinExistence type="predicted"/>
<dbReference type="InterPro" id="IPR013656">
    <property type="entry name" value="PAS_4"/>
</dbReference>
<reference evidence="11 12" key="1">
    <citation type="submission" date="2018-06" db="EMBL/GenBank/DDBJ databases">
        <authorList>
            <consortium name="Pathogen Informatics"/>
            <person name="Doyle S."/>
        </authorList>
    </citation>
    <scope>NUCLEOTIDE SEQUENCE [LARGE SCALE GENOMIC DNA]</scope>
    <source>
        <strain evidence="11 12">NCTC11343</strain>
    </source>
</reference>
<evidence type="ECO:0000256" key="2">
    <source>
        <dbReference type="ARBA" id="ARBA00012438"/>
    </source>
</evidence>
<dbReference type="SUPFAM" id="SSF55874">
    <property type="entry name" value="ATPase domain of HSP90 chaperone/DNA topoisomerase II/histidine kinase"/>
    <property type="match status" value="1"/>
</dbReference>
<dbReference type="SUPFAM" id="SSF47384">
    <property type="entry name" value="Homodimeric domain of signal transducing histidine kinase"/>
    <property type="match status" value="1"/>
</dbReference>
<dbReference type="InterPro" id="IPR003594">
    <property type="entry name" value="HATPase_dom"/>
</dbReference>
<keyword evidence="6" id="KW-0418">Kinase</keyword>
<dbReference type="SMART" id="SM00387">
    <property type="entry name" value="HATPase_c"/>
    <property type="match status" value="1"/>
</dbReference>
<dbReference type="PANTHER" id="PTHR42878">
    <property type="entry name" value="TWO-COMPONENT HISTIDINE KINASE"/>
    <property type="match status" value="1"/>
</dbReference>
<feature type="domain" description="PAC" evidence="10">
    <location>
        <begin position="98"/>
        <end position="154"/>
    </location>
</feature>
<dbReference type="InterPro" id="IPR050351">
    <property type="entry name" value="BphY/WalK/GraS-like"/>
</dbReference>
<dbReference type="InterPro" id="IPR036890">
    <property type="entry name" value="HATPase_C_sf"/>
</dbReference>
<dbReference type="PANTHER" id="PTHR42878:SF7">
    <property type="entry name" value="SENSOR HISTIDINE KINASE GLRK"/>
    <property type="match status" value="1"/>
</dbReference>
<dbReference type="InterPro" id="IPR035965">
    <property type="entry name" value="PAS-like_dom_sf"/>
</dbReference>
<evidence type="ECO:0000256" key="8">
    <source>
        <dbReference type="ARBA" id="ARBA00023012"/>
    </source>
</evidence>
<keyword evidence="4 11" id="KW-0808">Transferase</keyword>
<dbReference type="InterPro" id="IPR004358">
    <property type="entry name" value="Sig_transdc_His_kin-like_C"/>
</dbReference>
<dbReference type="GO" id="GO:0000155">
    <property type="term" value="F:phosphorelay sensor kinase activity"/>
    <property type="evidence" value="ECO:0007669"/>
    <property type="project" value="InterPro"/>
</dbReference>
<protein>
    <recommendedName>
        <fullName evidence="2">histidine kinase</fullName>
        <ecNumber evidence="2">2.7.13.3</ecNumber>
    </recommendedName>
</protein>
<evidence type="ECO:0000256" key="4">
    <source>
        <dbReference type="ARBA" id="ARBA00022679"/>
    </source>
</evidence>
<dbReference type="GO" id="GO:0030295">
    <property type="term" value="F:protein kinase activator activity"/>
    <property type="evidence" value="ECO:0007669"/>
    <property type="project" value="TreeGrafter"/>
</dbReference>
<dbReference type="SUPFAM" id="SSF55785">
    <property type="entry name" value="PYP-like sensor domain (PAS domain)"/>
    <property type="match status" value="1"/>
</dbReference>
<dbReference type="Proteomes" id="UP000251241">
    <property type="component" value="Unassembled WGS sequence"/>
</dbReference>
<dbReference type="Pfam" id="PF08448">
    <property type="entry name" value="PAS_4"/>
    <property type="match status" value="1"/>
</dbReference>
<dbReference type="InterPro" id="IPR003661">
    <property type="entry name" value="HisK_dim/P_dom"/>
</dbReference>
<dbReference type="PRINTS" id="PR00344">
    <property type="entry name" value="BCTRLSENSOR"/>
</dbReference>
<keyword evidence="5" id="KW-0547">Nucleotide-binding</keyword>
<evidence type="ECO:0000313" key="12">
    <source>
        <dbReference type="Proteomes" id="UP000251241"/>
    </source>
</evidence>
<evidence type="ECO:0000256" key="7">
    <source>
        <dbReference type="ARBA" id="ARBA00022840"/>
    </source>
</evidence>
<dbReference type="EMBL" id="UAUU01000009">
    <property type="protein sequence ID" value="SPZ88534.1"/>
    <property type="molecule type" value="Genomic_DNA"/>
</dbReference>
<dbReference type="GO" id="GO:0005524">
    <property type="term" value="F:ATP binding"/>
    <property type="evidence" value="ECO:0007669"/>
    <property type="project" value="UniProtKB-KW"/>
</dbReference>
<dbReference type="InterPro" id="IPR036097">
    <property type="entry name" value="HisK_dim/P_sf"/>
</dbReference>
<dbReference type="EC" id="2.7.13.3" evidence="2"/>
<comment type="catalytic activity">
    <reaction evidence="1">
        <text>ATP + protein L-histidine = ADP + protein N-phospho-L-histidine.</text>
        <dbReference type="EC" id="2.7.13.3"/>
    </reaction>
</comment>
<dbReference type="AlphaFoldDB" id="A0A2X2J4H2"/>
<keyword evidence="8" id="KW-0902">Two-component regulatory system</keyword>
<sequence>MEQGFWHYFISCKNKIIILAYMKIAANFLMSVLEQCPSAIAIFDSKELNIAFVSQGMLDIWCVDRSILGRSFCACFPNFKEEGFSSILKNVWKTGIVYQAEDTPAYIVHDGTKILRYFNFEYRPLLDEDGKTYAIMHTASDVTDRHLAYKNVKEKQKQLMLSRELDVLASTLAHDLKNPLSVLKIGNSFLSKNVGVSVKVSKKWFETFAASIQNIESIINQTLQLGKIRRAEKEVACVAMDKKIGNCIDEIKLVYPDKHMEFILGDLFPLYTDGGIVYQVFINLIGNAVKYAKKSGEALLHIYSEKADKGVVYYIEDNGIGIPGDELQKVFLMNERASNTAKVAGTGIGLALVKHLMEHIGGTIHLSSELNKGTVVRLFFPVSSR</sequence>
<dbReference type="PROSITE" id="PS50109">
    <property type="entry name" value="HIS_KIN"/>
    <property type="match status" value="1"/>
</dbReference>
<dbReference type="Pfam" id="PF02518">
    <property type="entry name" value="HATPase_c"/>
    <property type="match status" value="1"/>
</dbReference>
<name>A0A2X2J4H2_SPHMU</name>
<dbReference type="Pfam" id="PF00512">
    <property type="entry name" value="HisKA"/>
    <property type="match status" value="1"/>
</dbReference>